<evidence type="ECO:0000313" key="2">
    <source>
        <dbReference type="Ensembl" id="ENSCPBP00000032950.1"/>
    </source>
</evidence>
<organism evidence="2 3">
    <name type="scientific">Chrysemys picta bellii</name>
    <name type="common">Western painted turtle</name>
    <name type="synonym">Emys bellii</name>
    <dbReference type="NCBI Taxonomy" id="8478"/>
    <lineage>
        <taxon>Eukaryota</taxon>
        <taxon>Metazoa</taxon>
        <taxon>Chordata</taxon>
        <taxon>Craniata</taxon>
        <taxon>Vertebrata</taxon>
        <taxon>Euteleostomi</taxon>
        <taxon>Archelosauria</taxon>
        <taxon>Testudinata</taxon>
        <taxon>Testudines</taxon>
        <taxon>Cryptodira</taxon>
        <taxon>Durocryptodira</taxon>
        <taxon>Testudinoidea</taxon>
        <taxon>Emydidae</taxon>
        <taxon>Chrysemys</taxon>
    </lineage>
</organism>
<evidence type="ECO:0008006" key="4">
    <source>
        <dbReference type="Google" id="ProtNLM"/>
    </source>
</evidence>
<dbReference type="Proteomes" id="UP000694380">
    <property type="component" value="Unplaced"/>
</dbReference>
<keyword evidence="3" id="KW-1185">Reference proteome</keyword>
<evidence type="ECO:0000256" key="1">
    <source>
        <dbReference type="SAM" id="MobiDB-lite"/>
    </source>
</evidence>
<dbReference type="PANTHER" id="PTHR31702">
    <property type="entry name" value="TESTIS-EXPRESSED PROTEIN 33"/>
    <property type="match status" value="1"/>
</dbReference>
<gene>
    <name evidence="2" type="primary">CIMIP4</name>
</gene>
<feature type="region of interest" description="Disordered" evidence="1">
    <location>
        <begin position="59"/>
        <end position="256"/>
    </location>
</feature>
<name>A0A8C3IFS4_CHRPI</name>
<reference evidence="2" key="1">
    <citation type="submission" date="2025-08" db="UniProtKB">
        <authorList>
            <consortium name="Ensembl"/>
        </authorList>
    </citation>
    <scope>IDENTIFICATION</scope>
</reference>
<feature type="compositionally biased region" description="Low complexity" evidence="1">
    <location>
        <begin position="109"/>
        <end position="121"/>
    </location>
</feature>
<dbReference type="Ensembl" id="ENSCPBT00000038746.1">
    <property type="protein sequence ID" value="ENSCPBP00000032950.1"/>
    <property type="gene ID" value="ENSCPBG00000023094.1"/>
</dbReference>
<dbReference type="OMA" id="MWQACGA"/>
<evidence type="ECO:0000313" key="3">
    <source>
        <dbReference type="Proteomes" id="UP000694380"/>
    </source>
</evidence>
<reference evidence="2" key="2">
    <citation type="submission" date="2025-09" db="UniProtKB">
        <authorList>
            <consortium name="Ensembl"/>
        </authorList>
    </citation>
    <scope>IDENTIFICATION</scope>
</reference>
<dbReference type="GeneTree" id="ENSGT00390000013198"/>
<dbReference type="PANTHER" id="PTHR31702:SF2">
    <property type="entry name" value="TESTIS-EXPRESSED PROTEIN 33"/>
    <property type="match status" value="1"/>
</dbReference>
<protein>
    <recommendedName>
        <fullName evidence="4">Testis-expressed protein 33</fullName>
    </recommendedName>
</protein>
<dbReference type="Pfam" id="PF15400">
    <property type="entry name" value="TEX33"/>
    <property type="match status" value="1"/>
</dbReference>
<dbReference type="AlphaFoldDB" id="A0A8C3IFS4"/>
<proteinExistence type="predicted"/>
<sequence>MWQACGAILGHLWQLILSPIWHAIPGHFWQVYSSSIIIIVLFPARDLVRMAQQYLQQPEKEVPMTSASLTPAAAKHESVLAHDPSVEPGDGNKERILAGARASSKRTSLKSSSRTSWKISKNPTDSRTPMSSPQVKSQASPSAQHLHTRSYSKQSLRAKTPSAWHHLTREGGEEGRDVSGAKEPAVGQHQRGRTGSLLHLAKSTQKEAESVQAYSDGKEPVAGQHRSLGPRMPGSPRKPTKTSHKEAREFRNGLSAKESLASIGQDVKAEGKLFQEKKSSIIPINIKHKFGSSIVDELVTEEQARRALCEAGLIEGQKRLSNRAPKTPENPMATTSFADYYELGYNLRSNIFQGGPIESKSLMKDSYTPDVIQRAVRDPKHWHGRKTDDLGKTSVMSKQLMHFRAGHGLRKGGDGLEMGIITGEEPLS</sequence>
<feature type="compositionally biased region" description="Basic and acidic residues" evidence="1">
    <location>
        <begin position="167"/>
        <end position="180"/>
    </location>
</feature>
<accession>A0A8C3IFS4</accession>
<dbReference type="InterPro" id="IPR029234">
    <property type="entry name" value="CIMIP4"/>
</dbReference>
<feature type="compositionally biased region" description="Polar residues" evidence="1">
    <location>
        <begin position="122"/>
        <end position="157"/>
    </location>
</feature>